<dbReference type="Proteomes" id="UP000685013">
    <property type="component" value="Chromosome 6"/>
</dbReference>
<dbReference type="NCBIfam" id="TIGR00932">
    <property type="entry name" value="2a37"/>
    <property type="match status" value="1"/>
</dbReference>
<evidence type="ECO:0000256" key="1">
    <source>
        <dbReference type="ARBA" id="ARBA00004478"/>
    </source>
</evidence>
<feature type="transmembrane region" description="Helical" evidence="33">
    <location>
        <begin position="836"/>
        <end position="865"/>
    </location>
</feature>
<dbReference type="GO" id="GO:0010109">
    <property type="term" value="P:regulation of photosynthesis"/>
    <property type="evidence" value="ECO:0007669"/>
    <property type="project" value="UniProtKB-ARBA"/>
</dbReference>
<evidence type="ECO:0000256" key="4">
    <source>
        <dbReference type="ARBA" id="ARBA00022448"/>
    </source>
</evidence>
<evidence type="ECO:0000256" key="33">
    <source>
        <dbReference type="SAM" id="Phobius"/>
    </source>
</evidence>
<evidence type="ECO:0000256" key="19">
    <source>
        <dbReference type="ARBA" id="ARBA00023002"/>
    </source>
</evidence>
<keyword evidence="14" id="KW-0521">NADP</keyword>
<keyword evidence="16" id="KW-0630">Potassium</keyword>
<dbReference type="GO" id="GO:0004477">
    <property type="term" value="F:methenyltetrahydrofolate cyclohydrolase activity"/>
    <property type="evidence" value="ECO:0007669"/>
    <property type="project" value="UniProtKB-EC"/>
</dbReference>
<evidence type="ECO:0000256" key="27">
    <source>
        <dbReference type="ARBA" id="ARBA00052194"/>
    </source>
</evidence>
<feature type="transmembrane region" description="Helical" evidence="33">
    <location>
        <begin position="752"/>
        <end position="775"/>
    </location>
</feature>
<keyword evidence="21" id="KW-0406">Ion transport</keyword>
<comment type="catalytic activity">
    <reaction evidence="25">
        <text>(6R)-5,10-methenyltetrahydrofolate + H2O = (6R)-10-formyltetrahydrofolate + H(+)</text>
        <dbReference type="Rhea" id="RHEA:23700"/>
        <dbReference type="ChEBI" id="CHEBI:15377"/>
        <dbReference type="ChEBI" id="CHEBI:15378"/>
        <dbReference type="ChEBI" id="CHEBI:57455"/>
        <dbReference type="ChEBI" id="CHEBI:195366"/>
        <dbReference type="EC" id="3.5.4.9"/>
    </reaction>
</comment>
<dbReference type="FunFam" id="3.40.50.720:FF:000006">
    <property type="entry name" value="Bifunctional protein FolD"/>
    <property type="match status" value="1"/>
</dbReference>
<evidence type="ECO:0000313" key="35">
    <source>
        <dbReference type="EMBL" id="KAG6597151.1"/>
    </source>
</evidence>
<keyword evidence="15" id="KW-0809">Transit peptide</keyword>
<name>A0AAV6NEL0_9ROSI</name>
<feature type="transmembrane region" description="Helical" evidence="33">
    <location>
        <begin position="636"/>
        <end position="654"/>
    </location>
</feature>
<dbReference type="GO" id="GO:0009744">
    <property type="term" value="P:response to sucrose"/>
    <property type="evidence" value="ECO:0007669"/>
    <property type="project" value="UniProtKB-ARBA"/>
</dbReference>
<evidence type="ECO:0000256" key="26">
    <source>
        <dbReference type="ARBA" id="ARBA00047912"/>
    </source>
</evidence>
<sequence length="1587" mass="170731">MDLSCNIWKQNVLSGSEKAYCKTLDQFGPSYVLRSRIIDAKLTGGSRVIYKVPKKRNRIVAASNSNHLSLVCASKYDGALQICKHKRFLNCNNTFGRRMGMVYSECQSNDSSSFIDGNGRNLEYVGTGDGGSSSEHTDGLGSAGSREAGGEAEAVETDALTVDELRELLQKAMTELEVARLNSTMFEEKAQKISEAAIALQDEAAHAWNDVNSALDSVQQVVNEEYAAKEAVQKATMALSLAEARLQVAIESLELAKGNDSPETSTESEGEIDGKEKQEVLLVAQEDIKECCASLETCDAELKRLQSKKEELQKEVDRLTELAEKEQLIALKAEEEVANIMLLAEQAVAFELEAAQRVSDAEIVLQRVEKSISNSFVDTSETTQGSNIIEEVANENNKAVLEISGDIAVEMDRDLPLSGDSLVIKSLPGSFSDSEDSDQPYDLSDSENGKLNSDSLKEVESGAAKSILSQAKKQETQKDLTREGSSLNSPKALLKKSSRFFSASFFSFSADGEEFTPALVFQGLLDTTKKQLPKLIVGVVLLGAGISIFANRAERKSHMFQQPDVVTTSTDEVSWNTKPLFQQLSKLPQKVKKLISKIPHQEVNEEEASLLDMLWLLLASVIFVPTFQKLPGGSPVLGYLAAGILIGPYGLSIIRHVHGTKAIAEFGVVFLLFNIGLELSVERLSSMKKYVFGLGSAQVLVTAVVVGMIAHIVCGQPGPAAIVIGNGLALSSTAVVLQVLQERGESTSRHGRATFSVLLFQDLAVVVLLILIPLISPNSSKGGIGFQAIAEALGLAAVKAIVAISTIIAGGRLLLRPIYKQIAENQNAEIFSANTLLVILGTSLLTARAGLSMALGAFLAGLLLAETEFSLQVESDIAPYRGLLLGLFFMTVGMSIDPKLLLSNFPVIMGSLGLLIGGKTILVALIGRLFGISIISALRVGLLLAPGGEFAFVAFGEAVNQGIMSSQLSSLLFLVVGISMALTPWLAAGGQLIASHFEQHDVRSLLPVESETDDLQDHIILCGFGRVGQIIAQLLSERLIPFVALDVRSDRVAVGRALDLPVYFGDAGSREVLHKIGAERACAAAITLDSPGANYRTVWALNKYFPNVKTFVRAHDVDHGLNLEKAGATAVVPETLEPSLQLAAAVLAQAKLPMSEIAATINEFRSRHLSELTELSEASGSSLGRHFSAVFSGGAHHPTPVLIPVFVDFAYKTKTCRFFLRCLPMASSMKFTDCSPSAIVRLVPSTRTRLRSSDSAVLFHRVLGRSCPAYPRTFVSRSSISTLPVISASISTEATAQVIDGKLVAKQIREEITAEVSRMKDAIGVVPGLAVILVGDRKDSATYVRNKKKACESVGIKSFEVNLPENATEQEVLKHISDFNDDPSVHGILVQLPLPKHMNEQNVLHAVSIEKDVDGFHPLNIGRLAMRGEEPLFVPCTPKGCIELLHRYNISIKGKRAVVIGRSNIVGTPAALLLQREDATVSVVHSRTKDPEELTRQADIIISAVGKANMVEGSWIKPGAVIIDVGINPVEDASSPRGYRLVGDVCYEEASKIASAITPVPGGVGPMTIAMLLSNTLTAAKRTHNFQ</sequence>
<gene>
    <name evidence="35" type="primary">KEA2</name>
    <name evidence="35" type="ORF">SDJN03_10331</name>
</gene>
<feature type="domain" description="RCK N-terminal" evidence="34">
    <location>
        <begin position="1016"/>
        <end position="1133"/>
    </location>
</feature>
<dbReference type="GO" id="GO:0009853">
    <property type="term" value="P:photorespiration"/>
    <property type="evidence" value="ECO:0007669"/>
    <property type="project" value="UniProtKB-KW"/>
</dbReference>
<dbReference type="InterPro" id="IPR020867">
    <property type="entry name" value="THF_DH/CycHdrlase_CS"/>
</dbReference>
<comment type="function">
    <text evidence="28">Catalyzes the oxidation of 5,10-methylenetetrahydrofolate to 5,10-methenyltetrahydrofolate and then the hydrolysis of 5,10-methenyltetrahydrofolate to 10-formyltetrahydrofolate.</text>
</comment>
<dbReference type="InterPro" id="IPR020631">
    <property type="entry name" value="THF_DH/CycHdrlase_NAD-bd_dom"/>
</dbReference>
<evidence type="ECO:0000256" key="31">
    <source>
        <dbReference type="SAM" id="Coils"/>
    </source>
</evidence>
<evidence type="ECO:0000256" key="7">
    <source>
        <dbReference type="ARBA" id="ARBA00022538"/>
    </source>
</evidence>
<feature type="region of interest" description="Disordered" evidence="32">
    <location>
        <begin position="257"/>
        <end position="276"/>
    </location>
</feature>
<keyword evidence="23" id="KW-0601">Photorespiration</keyword>
<feature type="coiled-coil region" evidence="31">
    <location>
        <begin position="295"/>
        <end position="336"/>
    </location>
</feature>
<dbReference type="GO" id="GO:0006730">
    <property type="term" value="P:one-carbon metabolic process"/>
    <property type="evidence" value="ECO:0007669"/>
    <property type="project" value="UniProtKB-KW"/>
</dbReference>
<evidence type="ECO:0000256" key="18">
    <source>
        <dbReference type="ARBA" id="ARBA00022990"/>
    </source>
</evidence>
<dbReference type="GO" id="GO:1900140">
    <property type="term" value="P:regulation of seedling development"/>
    <property type="evidence" value="ECO:0007669"/>
    <property type="project" value="UniProtKB-ARBA"/>
</dbReference>
<dbReference type="PANTHER" id="PTHR46157:SF2">
    <property type="entry name" value="K(+) EFFLUX ANTIPORTER 1, CHLOROPLASTIC-RELATED"/>
    <property type="match status" value="1"/>
</dbReference>
<keyword evidence="36" id="KW-1185">Reference proteome</keyword>
<keyword evidence="13" id="KW-0378">Hydrolase</keyword>
<keyword evidence="12" id="KW-1001">Plastid inner membrane</keyword>
<dbReference type="FunFam" id="1.20.1530.20:FF:000007">
    <property type="entry name" value="K(+) efflux antiporter 2 chloroplastic"/>
    <property type="match status" value="1"/>
</dbReference>
<feature type="transmembrane region" description="Helical" evidence="33">
    <location>
        <begin position="968"/>
        <end position="987"/>
    </location>
</feature>
<dbReference type="FunFam" id="3.40.50.720:FF:000134">
    <property type="entry name" value="K(+) efflux antiporter 2 chloroplastic"/>
    <property type="match status" value="1"/>
</dbReference>
<evidence type="ECO:0000256" key="6">
    <source>
        <dbReference type="ARBA" id="ARBA00022528"/>
    </source>
</evidence>
<dbReference type="InterPro" id="IPR006153">
    <property type="entry name" value="Cation/H_exchanger_TM"/>
</dbReference>
<keyword evidence="22 33" id="KW-0472">Membrane</keyword>
<dbReference type="InterPro" id="IPR020630">
    <property type="entry name" value="THF_DH/CycHdrlase_cat_dom"/>
</dbReference>
<evidence type="ECO:0000259" key="34">
    <source>
        <dbReference type="PROSITE" id="PS51201"/>
    </source>
</evidence>
<dbReference type="CDD" id="cd01080">
    <property type="entry name" value="NAD_bind_m-THF_DH_Cyclohyd"/>
    <property type="match status" value="1"/>
</dbReference>
<evidence type="ECO:0000256" key="28">
    <source>
        <dbReference type="ARBA" id="ARBA00058319"/>
    </source>
</evidence>
<evidence type="ECO:0000256" key="3">
    <source>
        <dbReference type="ARBA" id="ARBA00011738"/>
    </source>
</evidence>
<dbReference type="GO" id="GO:0140899">
    <property type="term" value="P:plastid gene expression"/>
    <property type="evidence" value="ECO:0007669"/>
    <property type="project" value="UniProtKB-ARBA"/>
</dbReference>
<dbReference type="Pfam" id="PF02882">
    <property type="entry name" value="THF_DHG_CYH_C"/>
    <property type="match status" value="1"/>
</dbReference>
<dbReference type="EMBL" id="JAGKQH010000006">
    <property type="protein sequence ID" value="KAG6597151.1"/>
    <property type="molecule type" value="Genomic_DNA"/>
</dbReference>
<evidence type="ECO:0000256" key="15">
    <source>
        <dbReference type="ARBA" id="ARBA00022946"/>
    </source>
</evidence>
<keyword evidence="4" id="KW-0813">Transport</keyword>
<feature type="transmembrane region" description="Helical" evidence="33">
    <location>
        <begin position="719"/>
        <end position="740"/>
    </location>
</feature>
<proteinExistence type="inferred from homology"/>
<dbReference type="Pfam" id="PF00763">
    <property type="entry name" value="THF_DHG_CYH"/>
    <property type="match status" value="1"/>
</dbReference>
<keyword evidence="8" id="KW-0554">One-carbon metabolism</keyword>
<evidence type="ECO:0000313" key="36">
    <source>
        <dbReference type="Proteomes" id="UP000685013"/>
    </source>
</evidence>
<keyword evidence="7" id="KW-0633">Potassium transport</keyword>
<evidence type="ECO:0000256" key="14">
    <source>
        <dbReference type="ARBA" id="ARBA00022857"/>
    </source>
</evidence>
<dbReference type="PROSITE" id="PS00767">
    <property type="entry name" value="THF_DHG_CYH_2"/>
    <property type="match status" value="1"/>
</dbReference>
<dbReference type="GO" id="GO:0080022">
    <property type="term" value="P:primary root development"/>
    <property type="evidence" value="ECO:0007669"/>
    <property type="project" value="UniProtKB-ARBA"/>
</dbReference>
<feature type="region of interest" description="Disordered" evidence="32">
    <location>
        <begin position="429"/>
        <end position="455"/>
    </location>
</feature>
<dbReference type="InterPro" id="IPR000672">
    <property type="entry name" value="THF_DH/CycHdrlase"/>
</dbReference>
<dbReference type="GO" id="GO:0015386">
    <property type="term" value="F:potassium:proton antiporter activity"/>
    <property type="evidence" value="ECO:0007669"/>
    <property type="project" value="UniProtKB-ARBA"/>
</dbReference>
<evidence type="ECO:0000256" key="13">
    <source>
        <dbReference type="ARBA" id="ARBA00022801"/>
    </source>
</evidence>
<keyword evidence="10" id="KW-0938">Abscisic acid signaling pathway</keyword>
<evidence type="ECO:0000256" key="22">
    <source>
        <dbReference type="ARBA" id="ARBA00023136"/>
    </source>
</evidence>
<dbReference type="GO" id="GO:0009738">
    <property type="term" value="P:abscisic acid-activated signaling pathway"/>
    <property type="evidence" value="ECO:0007669"/>
    <property type="project" value="UniProtKB-KW"/>
</dbReference>
<comment type="catalytic activity">
    <reaction evidence="26">
        <text>K(+)(in) + H(+)(out) = K(+)(out) + H(+)(in)</text>
        <dbReference type="Rhea" id="RHEA:29467"/>
        <dbReference type="ChEBI" id="CHEBI:15378"/>
        <dbReference type="ChEBI" id="CHEBI:29103"/>
    </reaction>
</comment>
<evidence type="ECO:0000256" key="8">
    <source>
        <dbReference type="ARBA" id="ARBA00022563"/>
    </source>
</evidence>
<feature type="transmembrane region" description="Helical" evidence="33">
    <location>
        <begin position="908"/>
        <end position="926"/>
    </location>
</feature>
<dbReference type="GO" id="GO:2001057">
    <property type="term" value="P:reactive nitrogen species metabolic process"/>
    <property type="evidence" value="ECO:0007669"/>
    <property type="project" value="UniProtKB-ARBA"/>
</dbReference>
<keyword evidence="5" id="KW-0050">Antiport</keyword>
<organism evidence="35 36">
    <name type="scientific">Cucurbita argyrosperma subsp. sororia</name>
    <dbReference type="NCBI Taxonomy" id="37648"/>
    <lineage>
        <taxon>Eukaryota</taxon>
        <taxon>Viridiplantae</taxon>
        <taxon>Streptophyta</taxon>
        <taxon>Embryophyta</taxon>
        <taxon>Tracheophyta</taxon>
        <taxon>Spermatophyta</taxon>
        <taxon>Magnoliopsida</taxon>
        <taxon>eudicotyledons</taxon>
        <taxon>Gunneridae</taxon>
        <taxon>Pentapetalae</taxon>
        <taxon>rosids</taxon>
        <taxon>fabids</taxon>
        <taxon>Cucurbitales</taxon>
        <taxon>Cucurbitaceae</taxon>
        <taxon>Cucurbiteae</taxon>
        <taxon>Cucurbita</taxon>
    </lineage>
</organism>
<evidence type="ECO:0000256" key="16">
    <source>
        <dbReference type="ARBA" id="ARBA00022958"/>
    </source>
</evidence>
<dbReference type="GO" id="GO:0006885">
    <property type="term" value="P:regulation of pH"/>
    <property type="evidence" value="ECO:0007669"/>
    <property type="project" value="UniProtKB-ARBA"/>
</dbReference>
<evidence type="ECO:0000256" key="21">
    <source>
        <dbReference type="ARBA" id="ARBA00023065"/>
    </source>
</evidence>
<evidence type="ECO:0000256" key="30">
    <source>
        <dbReference type="ARBA" id="ARBA00061484"/>
    </source>
</evidence>
<dbReference type="NCBIfam" id="NF010783">
    <property type="entry name" value="PRK14186.1"/>
    <property type="match status" value="1"/>
</dbReference>
<dbReference type="GO" id="GO:0019722">
    <property type="term" value="P:calcium-mediated signaling"/>
    <property type="evidence" value="ECO:0007669"/>
    <property type="project" value="UniProtKB-ARBA"/>
</dbReference>
<evidence type="ECO:0000256" key="2">
    <source>
        <dbReference type="ARBA" id="ARBA00004777"/>
    </source>
</evidence>
<dbReference type="GO" id="GO:0042794">
    <property type="term" value="P:plastid rRNA transcription"/>
    <property type="evidence" value="ECO:0007669"/>
    <property type="project" value="UniProtKB-ARBA"/>
</dbReference>
<dbReference type="InterPro" id="IPR004771">
    <property type="entry name" value="K/H_exchanger"/>
</dbReference>
<keyword evidence="6" id="KW-0150">Chloroplast</keyword>
<keyword evidence="17 33" id="KW-1133">Transmembrane helix</keyword>
<keyword evidence="18" id="KW-0007">Acetylation</keyword>
<feature type="transmembrane region" description="Helical" evidence="33">
    <location>
        <begin position="932"/>
        <end position="956"/>
    </location>
</feature>
<evidence type="ECO:0000256" key="10">
    <source>
        <dbReference type="ARBA" id="ARBA00022682"/>
    </source>
</evidence>
<dbReference type="PROSITE" id="PS51201">
    <property type="entry name" value="RCK_N"/>
    <property type="match status" value="1"/>
</dbReference>
<dbReference type="Pfam" id="PF02254">
    <property type="entry name" value="TrkA_N"/>
    <property type="match status" value="1"/>
</dbReference>
<protein>
    <submittedName>
        <fullName evidence="35">K(+) efflux antiporter 2, chloroplastic</fullName>
    </submittedName>
</protein>
<comment type="similarity">
    <text evidence="29">Belongs to the tetrahydrofolate dehydrogenase/cyclohydrolase family.</text>
</comment>
<comment type="subunit">
    <text evidence="3">Homodimer.</text>
</comment>
<dbReference type="GO" id="GO:2000070">
    <property type="term" value="P:regulation of response to water deprivation"/>
    <property type="evidence" value="ECO:0007669"/>
    <property type="project" value="UniProtKB-ARBA"/>
</dbReference>
<evidence type="ECO:0000256" key="17">
    <source>
        <dbReference type="ARBA" id="ARBA00022989"/>
    </source>
</evidence>
<dbReference type="Pfam" id="PF00999">
    <property type="entry name" value="Na_H_Exchanger"/>
    <property type="match status" value="1"/>
</dbReference>
<comment type="pathway">
    <text evidence="2">One-carbon metabolism; tetrahydrofolate interconversion.</text>
</comment>
<feature type="transmembrane region" description="Helical" evidence="33">
    <location>
        <begin position="795"/>
        <end position="815"/>
    </location>
</feature>
<dbReference type="HAMAP" id="MF_01576">
    <property type="entry name" value="THF_DHG_CYH"/>
    <property type="match status" value="1"/>
</dbReference>
<evidence type="ECO:0000256" key="32">
    <source>
        <dbReference type="SAM" id="MobiDB-lite"/>
    </source>
</evidence>
<keyword evidence="20 31" id="KW-0175">Coiled coil</keyword>
<evidence type="ECO:0000256" key="20">
    <source>
        <dbReference type="ARBA" id="ARBA00023054"/>
    </source>
</evidence>
<keyword evidence="19" id="KW-0560">Oxidoreductase</keyword>
<feature type="region of interest" description="Disordered" evidence="32">
    <location>
        <begin position="125"/>
        <end position="154"/>
    </location>
</feature>
<comment type="caution">
    <text evidence="35">The sequence shown here is derived from an EMBL/GenBank/DDBJ whole genome shotgun (WGS) entry which is preliminary data.</text>
</comment>
<comment type="subcellular location">
    <subcellularLocation>
        <location evidence="1">Plastid</location>
        <location evidence="1">Chloroplast inner membrane</location>
        <topology evidence="1">Multi-pass membrane protein</topology>
    </subcellularLocation>
</comment>
<comment type="catalytic activity">
    <reaction evidence="27">
        <text>(6R)-5,10-methylene-5,6,7,8-tetrahydrofolate + NADP(+) = (6R)-5,10-methenyltetrahydrofolate + NADPH</text>
        <dbReference type="Rhea" id="RHEA:22812"/>
        <dbReference type="ChEBI" id="CHEBI:15636"/>
        <dbReference type="ChEBI" id="CHEBI:57455"/>
        <dbReference type="ChEBI" id="CHEBI:57783"/>
        <dbReference type="ChEBI" id="CHEBI:58349"/>
        <dbReference type="EC" id="1.5.1.5"/>
    </reaction>
</comment>
<evidence type="ECO:0000256" key="25">
    <source>
        <dbReference type="ARBA" id="ARBA00036357"/>
    </source>
</evidence>
<dbReference type="FunFam" id="3.40.50.10860:FF:000001">
    <property type="entry name" value="Bifunctional protein FolD"/>
    <property type="match status" value="1"/>
</dbReference>
<dbReference type="PANTHER" id="PTHR46157">
    <property type="entry name" value="K(+) EFFLUX ANTIPORTER 3, CHLOROPLASTIC"/>
    <property type="match status" value="1"/>
</dbReference>
<accession>A0AAV6NEL0</accession>
<reference evidence="35 36" key="1">
    <citation type="journal article" date="2021" name="Hortic Res">
        <title>The domestication of Cucurbita argyrosperma as revealed by the genome of its wild relative.</title>
        <authorList>
            <person name="Barrera-Redondo J."/>
            <person name="Sanchez-de la Vega G."/>
            <person name="Aguirre-Liguori J.A."/>
            <person name="Castellanos-Morales G."/>
            <person name="Gutierrez-Guerrero Y.T."/>
            <person name="Aguirre-Dugua X."/>
            <person name="Aguirre-Planter E."/>
            <person name="Tenaillon M.I."/>
            <person name="Lira-Saade R."/>
            <person name="Eguiarte L.E."/>
        </authorList>
    </citation>
    <scope>NUCLEOTIDE SEQUENCE [LARGE SCALE GENOMIC DNA]</scope>
    <source>
        <strain evidence="35">JBR-2021</strain>
    </source>
</reference>
<keyword evidence="9" id="KW-0934">Plastid</keyword>
<feature type="transmembrane region" description="Helical" evidence="33">
    <location>
        <begin position="690"/>
        <end position="713"/>
    </location>
</feature>
<dbReference type="InterPro" id="IPR003148">
    <property type="entry name" value="RCK_N"/>
</dbReference>
<evidence type="ECO:0000256" key="12">
    <source>
        <dbReference type="ARBA" id="ARBA00022780"/>
    </source>
</evidence>
<evidence type="ECO:0000256" key="11">
    <source>
        <dbReference type="ARBA" id="ARBA00022692"/>
    </source>
</evidence>
<dbReference type="GO" id="GO:1900069">
    <property type="term" value="P:regulation of cellular hyperosmotic salinity response"/>
    <property type="evidence" value="ECO:0007669"/>
    <property type="project" value="UniProtKB-ARBA"/>
</dbReference>
<evidence type="ECO:0000256" key="29">
    <source>
        <dbReference type="ARBA" id="ARBA00061364"/>
    </source>
</evidence>
<evidence type="ECO:0000256" key="23">
    <source>
        <dbReference type="ARBA" id="ARBA00023238"/>
    </source>
</evidence>
<feature type="region of interest" description="Disordered" evidence="32">
    <location>
        <begin position="468"/>
        <end position="487"/>
    </location>
</feature>
<evidence type="ECO:0000256" key="5">
    <source>
        <dbReference type="ARBA" id="ARBA00022449"/>
    </source>
</evidence>
<keyword evidence="24" id="KW-0511">Multifunctional enzyme</keyword>
<keyword evidence="11 33" id="KW-0812">Transmembrane</keyword>
<dbReference type="GO" id="GO:0004488">
    <property type="term" value="F:methylenetetrahydrofolate dehydrogenase (NADP+) activity"/>
    <property type="evidence" value="ECO:0007669"/>
    <property type="project" value="UniProtKB-EC"/>
</dbReference>
<dbReference type="GO" id="GO:0009706">
    <property type="term" value="C:chloroplast inner membrane"/>
    <property type="evidence" value="ECO:0007669"/>
    <property type="project" value="UniProtKB-SubCell"/>
</dbReference>
<dbReference type="GO" id="GO:0009646">
    <property type="term" value="P:response to absence of light"/>
    <property type="evidence" value="ECO:0007669"/>
    <property type="project" value="UniProtKB-ARBA"/>
</dbReference>
<evidence type="ECO:0000256" key="24">
    <source>
        <dbReference type="ARBA" id="ARBA00023268"/>
    </source>
</evidence>
<dbReference type="GO" id="GO:2000377">
    <property type="term" value="P:regulation of reactive oxygen species metabolic process"/>
    <property type="evidence" value="ECO:0007669"/>
    <property type="project" value="UniProtKB-ARBA"/>
</dbReference>
<feature type="transmembrane region" description="Helical" evidence="33">
    <location>
        <begin position="877"/>
        <end position="896"/>
    </location>
</feature>
<evidence type="ECO:0000256" key="9">
    <source>
        <dbReference type="ARBA" id="ARBA00022640"/>
    </source>
</evidence>
<comment type="similarity">
    <text evidence="30">Belongs to the monovalent cation:proton antiporter 2 (CPA2) transporter (TC 2.A.37) family. KEA (TC 2.A.37.1) subfamily.</text>
</comment>
<feature type="compositionally biased region" description="Basic and acidic residues" evidence="32">
    <location>
        <begin position="472"/>
        <end position="482"/>
    </location>
</feature>
<feature type="non-terminal residue" evidence="35">
    <location>
        <position position="1"/>
    </location>
</feature>